<evidence type="ECO:0000313" key="27">
    <source>
        <dbReference type="Proteomes" id="UP000265140"/>
    </source>
</evidence>
<dbReference type="InterPro" id="IPR049406">
    <property type="entry name" value="ZIP4_12_EF-hand"/>
</dbReference>
<evidence type="ECO:0000259" key="24">
    <source>
        <dbReference type="Pfam" id="PF18292"/>
    </source>
</evidence>
<evidence type="ECO:0000313" key="26">
    <source>
        <dbReference type="Ensembl" id="ENSELUP00000023359.2"/>
    </source>
</evidence>
<evidence type="ECO:0000256" key="23">
    <source>
        <dbReference type="SAM" id="SignalP"/>
    </source>
</evidence>
<comment type="similarity">
    <text evidence="3">Belongs to the ZIP transporter (TC 2.A.5) family.</text>
</comment>
<evidence type="ECO:0000256" key="12">
    <source>
        <dbReference type="ARBA" id="ARBA00022906"/>
    </source>
</evidence>
<keyword evidence="4" id="KW-0813">Transport</keyword>
<keyword evidence="14" id="KW-0406">Ion transport</keyword>
<evidence type="ECO:0000256" key="21">
    <source>
        <dbReference type="SAM" id="MobiDB-lite"/>
    </source>
</evidence>
<feature type="transmembrane region" description="Helical" evidence="22">
    <location>
        <begin position="413"/>
        <end position="435"/>
    </location>
</feature>
<feature type="transmembrane region" description="Helical" evidence="22">
    <location>
        <begin position="608"/>
        <end position="626"/>
    </location>
</feature>
<feature type="transmembrane region" description="Helical" evidence="22">
    <location>
        <begin position="668"/>
        <end position="691"/>
    </location>
</feature>
<dbReference type="GeneID" id="105022837"/>
<dbReference type="GO" id="GO:0016324">
    <property type="term" value="C:apical plasma membrane"/>
    <property type="evidence" value="ECO:0007669"/>
    <property type="project" value="UniProtKB-SubCell"/>
</dbReference>
<dbReference type="InterPro" id="IPR003689">
    <property type="entry name" value="ZIP"/>
</dbReference>
<evidence type="ECO:0000256" key="22">
    <source>
        <dbReference type="SAM" id="Phobius"/>
    </source>
</evidence>
<dbReference type="RefSeq" id="XP_010889863.2">
    <property type="nucleotide sequence ID" value="XM_010891561.3"/>
</dbReference>
<keyword evidence="9" id="KW-0967">Endosome</keyword>
<dbReference type="Pfam" id="PF21116">
    <property type="entry name" value="EF-hand_Zip"/>
    <property type="match status" value="1"/>
</dbReference>
<dbReference type="InterPro" id="IPR041137">
    <property type="entry name" value="ZIP4_N"/>
</dbReference>
<feature type="domain" description="Zinc transporter ZIP4 N-terminal" evidence="24">
    <location>
        <begin position="52"/>
        <end position="214"/>
    </location>
</feature>
<dbReference type="InterPro" id="IPR050799">
    <property type="entry name" value="ZIP_Transporter"/>
</dbReference>
<reference evidence="27" key="1">
    <citation type="journal article" date="2014" name="PLoS ONE">
        <title>The genome and linkage map of the northern pike (Esox lucius): conserved synteny revealed between the salmonid sister group and the Neoteleostei.</title>
        <authorList>
            <person name="Rondeau E.B."/>
            <person name="Minkley D.R."/>
            <person name="Leong J.S."/>
            <person name="Messmer A.M."/>
            <person name="Jantzen J.R."/>
            <person name="von Schalburg K.R."/>
            <person name="Lemon C."/>
            <person name="Bird N.H."/>
            <person name="Koop B.F."/>
        </authorList>
    </citation>
    <scope>NUCLEOTIDE SEQUENCE</scope>
</reference>
<evidence type="ECO:0000256" key="17">
    <source>
        <dbReference type="ARBA" id="ARBA00039394"/>
    </source>
</evidence>
<reference evidence="26" key="3">
    <citation type="submission" date="2025-08" db="UniProtKB">
        <authorList>
            <consortium name="Ensembl"/>
        </authorList>
    </citation>
    <scope>IDENTIFICATION</scope>
</reference>
<evidence type="ECO:0000256" key="9">
    <source>
        <dbReference type="ARBA" id="ARBA00022753"/>
    </source>
</evidence>
<feature type="transmembrane region" description="Helical" evidence="22">
    <location>
        <begin position="455"/>
        <end position="479"/>
    </location>
</feature>
<dbReference type="AlphaFoldDB" id="A0A3P8Z3H1"/>
<keyword evidence="5" id="KW-1003">Cell membrane</keyword>
<dbReference type="PANTHER" id="PTHR12191">
    <property type="entry name" value="SOLUTE CARRIER FAMILY 39"/>
    <property type="match status" value="1"/>
</dbReference>
<dbReference type="OMA" id="PPKQPHE"/>
<dbReference type="Bgee" id="ENSELUG00000022216">
    <property type="expression patterns" value="Expressed in digestive tract and 3 other cell types or tissues"/>
</dbReference>
<evidence type="ECO:0000256" key="3">
    <source>
        <dbReference type="ARBA" id="ARBA00006939"/>
    </source>
</evidence>
<keyword evidence="10" id="KW-0862">Zinc</keyword>
<reference evidence="26" key="2">
    <citation type="submission" date="2020-02" db="EMBL/GenBank/DDBJ databases">
        <title>Esox lucius (northern pike) genome, fEsoLuc1, primary haplotype.</title>
        <authorList>
            <person name="Myers G."/>
            <person name="Karagic N."/>
            <person name="Meyer A."/>
            <person name="Pippel M."/>
            <person name="Reichard M."/>
            <person name="Winkler S."/>
            <person name="Tracey A."/>
            <person name="Sims Y."/>
            <person name="Howe K."/>
            <person name="Rhie A."/>
            <person name="Formenti G."/>
            <person name="Durbin R."/>
            <person name="Fedrigo O."/>
            <person name="Jarvis E.D."/>
        </authorList>
    </citation>
    <scope>NUCLEOTIDE SEQUENCE [LARGE SCALE GENOMIC DNA]</scope>
</reference>
<evidence type="ECO:0000256" key="1">
    <source>
        <dbReference type="ARBA" id="ARBA00004195"/>
    </source>
</evidence>
<dbReference type="GO" id="GO:0071578">
    <property type="term" value="P:zinc ion import across plasma membrane"/>
    <property type="evidence" value="ECO:0007669"/>
    <property type="project" value="TreeGrafter"/>
</dbReference>
<feature type="compositionally biased region" description="Basic and acidic residues" evidence="21">
    <location>
        <begin position="257"/>
        <end position="288"/>
    </location>
</feature>
<dbReference type="Ensembl" id="ENSELUT00000034481.3">
    <property type="protein sequence ID" value="ENSELUP00000023359.2"/>
    <property type="gene ID" value="ENSELUG00000022216.3"/>
</dbReference>
<feature type="chain" id="PRO_5044333007" description="Zinc transporter ZIP4" evidence="23">
    <location>
        <begin position="26"/>
        <end position="697"/>
    </location>
</feature>
<dbReference type="PANTHER" id="PTHR12191:SF21">
    <property type="entry name" value="ZINC TRANSPORTER ZIP4"/>
    <property type="match status" value="1"/>
</dbReference>
<keyword evidence="27" id="KW-1185">Reference proteome</keyword>
<dbReference type="GO" id="GO:0030003">
    <property type="term" value="P:intracellular monoatomic cation homeostasis"/>
    <property type="evidence" value="ECO:0007669"/>
    <property type="project" value="TreeGrafter"/>
</dbReference>
<dbReference type="GeneTree" id="ENSGT00940000160042"/>
<evidence type="ECO:0000256" key="19">
    <source>
        <dbReference type="ARBA" id="ARBA00042777"/>
    </source>
</evidence>
<dbReference type="Pfam" id="PF02535">
    <property type="entry name" value="Zip"/>
    <property type="match status" value="1"/>
</dbReference>
<reference evidence="26" key="4">
    <citation type="submission" date="2025-09" db="UniProtKB">
        <authorList>
            <consortium name="Ensembl"/>
        </authorList>
    </citation>
    <scope>IDENTIFICATION</scope>
</reference>
<evidence type="ECO:0000256" key="7">
    <source>
        <dbReference type="ARBA" id="ARBA00022723"/>
    </source>
</evidence>
<dbReference type="GO" id="GO:0140410">
    <property type="term" value="F:monoatomic cation:bicarbonate symporter activity"/>
    <property type="evidence" value="ECO:0007669"/>
    <property type="project" value="TreeGrafter"/>
</dbReference>
<accession>A0A3P8Z3H1</accession>
<evidence type="ECO:0000259" key="25">
    <source>
        <dbReference type="Pfam" id="PF21116"/>
    </source>
</evidence>
<feature type="region of interest" description="Disordered" evidence="21">
    <location>
        <begin position="257"/>
        <end position="295"/>
    </location>
</feature>
<keyword evidence="8 23" id="KW-0732">Signal</keyword>
<keyword evidence="13 22" id="KW-1133">Transmembrane helix</keyword>
<evidence type="ECO:0000256" key="13">
    <source>
        <dbReference type="ARBA" id="ARBA00022989"/>
    </source>
</evidence>
<feature type="transmembrane region" description="Helical" evidence="22">
    <location>
        <begin position="638"/>
        <end position="656"/>
    </location>
</feature>
<sequence>MECKFKYFPVIILCLSLNLFKNARSSPVDVYNNVLELVSPGEEYLDEMAVGSFFNLLEKRVHCSGVSCEKCLFVENVGQLVDSFTSPGGLLHKEFFFRVAAGLCLYLSSPSKTCSAIRAGRWGDETDHFIQEHIVHDRDEQGPGKTDWSGKSGIQTLIRKVGKHYKHNHQYNQQCLTAQDILEESNASLTDGGHRDMDVVFGHIVYHALLGDCLTARPLPEEAYFLDFIFNRFGSGNVTIDELAAMMKSLRLGGYHEEEDHSDHGHGGQDGEHDNHVHHDDHIHHDDGAVSGSRRGGLKAFGRDRLEEYHQGNSSWDLMCFSPEEMVKIYGLNESGLSRPDIARISPALVQQLLSGSCGRITPPTDPSDQLSTTEKYLYASLANLLICLIAMVGIVMLLCTSCSSVFQLVLQFCVSLAVGSLTGDALLHLLPMFLGLHLHAEETDHGHSEETPDYVYKILVLLAGIYYFYLMEAIFSIVTVTKKSHPHHGGEESEPDHCDHAKVLEMYVQDKKNKQSASQTDLVDGGDTEKACPEPNQRTKEQRLLPYMVTIGDAIHNFADGLAMGAAFSVSWKSGLATSLAVFCHELPHELGDFAILLHSGLSVKKALILNVGSALTSFIGLYIALTISTDLATRQWIAAITSGLFLYVGLADMLPTMVHADSRQPWLTFLIQNIGLLSGWGILLVLSLYEDKIGF</sequence>
<comment type="function">
    <text evidence="20">Selective transporter that mediates the uptake of Zn(2+). Plays an essential role for dietary zinc uptake from small intestine. The Zn(2+) uniporter activity is regulated by zinc availability. Also exhibits polyspecific binding and transport of Cu(2+), Cd(2+) and possibly Ni(2+) but at higher concentrations.</text>
</comment>
<feature type="region of interest" description="Disordered" evidence="21">
    <location>
        <begin position="512"/>
        <end position="538"/>
    </location>
</feature>
<evidence type="ECO:0000256" key="14">
    <source>
        <dbReference type="ARBA" id="ARBA00023065"/>
    </source>
</evidence>
<dbReference type="GO" id="GO:0005385">
    <property type="term" value="F:zinc ion transmembrane transporter activity"/>
    <property type="evidence" value="ECO:0007669"/>
    <property type="project" value="TreeGrafter"/>
</dbReference>
<evidence type="ECO:0000256" key="18">
    <source>
        <dbReference type="ARBA" id="ARBA00041703"/>
    </source>
</evidence>
<evidence type="ECO:0000256" key="5">
    <source>
        <dbReference type="ARBA" id="ARBA00022475"/>
    </source>
</evidence>
<evidence type="ECO:0000256" key="11">
    <source>
        <dbReference type="ARBA" id="ARBA00022843"/>
    </source>
</evidence>
<keyword evidence="12" id="KW-0864">Zinc transport</keyword>
<evidence type="ECO:0000256" key="6">
    <source>
        <dbReference type="ARBA" id="ARBA00022692"/>
    </source>
</evidence>
<keyword evidence="15 22" id="KW-0472">Membrane</keyword>
<protein>
    <recommendedName>
        <fullName evidence="17">Zinc transporter ZIP4</fullName>
    </recommendedName>
    <alternativeName>
        <fullName evidence="19">Solute carrier family 39 member 4</fullName>
    </alternativeName>
    <alternativeName>
        <fullName evidence="18">Zrt- and Irt-like protein 4</fullName>
    </alternativeName>
</protein>
<dbReference type="GO" id="GO:0055038">
    <property type="term" value="C:recycling endosome membrane"/>
    <property type="evidence" value="ECO:0007669"/>
    <property type="project" value="UniProtKB-SubCell"/>
</dbReference>
<dbReference type="GO" id="GO:0046872">
    <property type="term" value="F:metal ion binding"/>
    <property type="evidence" value="ECO:0007669"/>
    <property type="project" value="UniProtKB-KW"/>
</dbReference>
<keyword evidence="6 22" id="KW-0812">Transmembrane</keyword>
<evidence type="ECO:0000256" key="8">
    <source>
        <dbReference type="ARBA" id="ARBA00022729"/>
    </source>
</evidence>
<dbReference type="CTD" id="55630"/>
<feature type="transmembrane region" description="Helical" evidence="22">
    <location>
        <begin position="377"/>
        <end position="401"/>
    </location>
</feature>
<dbReference type="Pfam" id="PF18292">
    <property type="entry name" value="ZIP4_domain"/>
    <property type="match status" value="1"/>
</dbReference>
<feature type="domain" description="Zinc transporter ZIP4/12 EF-hand" evidence="25">
    <location>
        <begin position="223"/>
        <end position="356"/>
    </location>
</feature>
<comment type="catalytic activity">
    <reaction evidence="16">
        <text>Zn(2+)(in) = Zn(2+)(out)</text>
        <dbReference type="Rhea" id="RHEA:29351"/>
        <dbReference type="ChEBI" id="CHEBI:29105"/>
    </reaction>
</comment>
<keyword evidence="11" id="KW-0832">Ubl conjugation</keyword>
<name>A0A3P8Z3H1_ESOLU</name>
<dbReference type="InParanoid" id="A0A3P8Z3H1"/>
<feature type="signal peptide" evidence="23">
    <location>
        <begin position="1"/>
        <end position="25"/>
    </location>
</feature>
<evidence type="ECO:0000256" key="20">
    <source>
        <dbReference type="ARBA" id="ARBA00055808"/>
    </source>
</evidence>
<organism evidence="26 27">
    <name type="scientific">Esox lucius</name>
    <name type="common">Northern pike</name>
    <dbReference type="NCBI Taxonomy" id="8010"/>
    <lineage>
        <taxon>Eukaryota</taxon>
        <taxon>Metazoa</taxon>
        <taxon>Chordata</taxon>
        <taxon>Craniata</taxon>
        <taxon>Vertebrata</taxon>
        <taxon>Euteleostomi</taxon>
        <taxon>Actinopterygii</taxon>
        <taxon>Neopterygii</taxon>
        <taxon>Teleostei</taxon>
        <taxon>Protacanthopterygii</taxon>
        <taxon>Esociformes</taxon>
        <taxon>Esocidae</taxon>
        <taxon>Esox</taxon>
    </lineage>
</organism>
<dbReference type="STRING" id="8010.ENSELUP00000023359"/>
<comment type="subcellular location">
    <subcellularLocation>
        <location evidence="2">Apical cell membrane</location>
        <topology evidence="2">Multi-pass membrane protein</topology>
    </subcellularLocation>
    <subcellularLocation>
        <location evidence="1">Recycling endosome membrane</location>
        <topology evidence="1">Multi-pass membrane protein</topology>
    </subcellularLocation>
</comment>
<evidence type="ECO:0000256" key="2">
    <source>
        <dbReference type="ARBA" id="ARBA00004424"/>
    </source>
</evidence>
<evidence type="ECO:0000256" key="15">
    <source>
        <dbReference type="ARBA" id="ARBA00023136"/>
    </source>
</evidence>
<dbReference type="Proteomes" id="UP000265140">
    <property type="component" value="Chromosome 10"/>
</dbReference>
<dbReference type="KEGG" id="els:105022837"/>
<dbReference type="OrthoDB" id="200954at2759"/>
<proteinExistence type="inferred from homology"/>
<evidence type="ECO:0000256" key="16">
    <source>
        <dbReference type="ARBA" id="ARBA00034634"/>
    </source>
</evidence>
<evidence type="ECO:0000256" key="4">
    <source>
        <dbReference type="ARBA" id="ARBA00022448"/>
    </source>
</evidence>
<evidence type="ECO:0000256" key="10">
    <source>
        <dbReference type="ARBA" id="ARBA00022833"/>
    </source>
</evidence>
<feature type="compositionally biased region" description="Basic and acidic residues" evidence="21">
    <location>
        <begin position="528"/>
        <end position="538"/>
    </location>
</feature>
<keyword evidence="7" id="KW-0479">Metal-binding</keyword>